<dbReference type="GO" id="GO:0032259">
    <property type="term" value="P:methylation"/>
    <property type="evidence" value="ECO:0007669"/>
    <property type="project" value="UniProtKB-KW"/>
</dbReference>
<dbReference type="Proteomes" id="UP000631576">
    <property type="component" value="Unassembled WGS sequence"/>
</dbReference>
<evidence type="ECO:0000256" key="6">
    <source>
        <dbReference type="ARBA" id="ARBA00022691"/>
    </source>
</evidence>
<dbReference type="InterPro" id="IPR012382">
    <property type="entry name" value="CobI/CbiL"/>
</dbReference>
<dbReference type="SUPFAM" id="SSF53790">
    <property type="entry name" value="Tetrapyrrole methylase"/>
    <property type="match status" value="1"/>
</dbReference>
<dbReference type="NCBIfam" id="TIGR01467">
    <property type="entry name" value="cobI_cbiL"/>
    <property type="match status" value="1"/>
</dbReference>
<keyword evidence="10" id="KW-1185">Reference proteome</keyword>
<dbReference type="Pfam" id="PF00590">
    <property type="entry name" value="TP_methylase"/>
    <property type="match status" value="1"/>
</dbReference>
<accession>A0ABR7G979</accession>
<evidence type="ECO:0000259" key="8">
    <source>
        <dbReference type="Pfam" id="PF00590"/>
    </source>
</evidence>
<evidence type="ECO:0000313" key="9">
    <source>
        <dbReference type="EMBL" id="MBC5683440.1"/>
    </source>
</evidence>
<comment type="similarity">
    <text evidence="2 7">Belongs to the precorrin methyltransferase family.</text>
</comment>
<name>A0ABR7G979_9FIRM</name>
<dbReference type="Gene3D" id="3.30.950.10">
    <property type="entry name" value="Methyltransferase, Cobalt-precorrin-4 Transmethylase, Domain 2"/>
    <property type="match status" value="1"/>
</dbReference>
<evidence type="ECO:0000256" key="1">
    <source>
        <dbReference type="ARBA" id="ARBA00004953"/>
    </source>
</evidence>
<keyword evidence="6" id="KW-0949">S-adenosyl-L-methionine</keyword>
<reference evidence="9 10" key="1">
    <citation type="submission" date="2020-08" db="EMBL/GenBank/DDBJ databases">
        <title>Genome public.</title>
        <authorList>
            <person name="Liu C."/>
            <person name="Sun Q."/>
        </authorList>
    </citation>
    <scope>NUCLEOTIDE SEQUENCE [LARGE SCALE GENOMIC DNA]</scope>
    <source>
        <strain evidence="9 10">NSJ-13</strain>
    </source>
</reference>
<dbReference type="InterPro" id="IPR014777">
    <property type="entry name" value="4pyrrole_Mease_sub1"/>
</dbReference>
<keyword evidence="3" id="KW-0169">Cobalamin biosynthesis</keyword>
<protein>
    <submittedName>
        <fullName evidence="9">Precorrin-2 C(20)-methyltransferase</fullName>
        <ecNumber evidence="9">2.1.1.130</ecNumber>
    </submittedName>
</protein>
<dbReference type="InterPro" id="IPR000878">
    <property type="entry name" value="4pyrrol_Mease"/>
</dbReference>
<feature type="domain" description="Tetrapyrrole methylase" evidence="8">
    <location>
        <begin position="4"/>
        <end position="228"/>
    </location>
</feature>
<comment type="pathway">
    <text evidence="1">Cofactor biosynthesis; adenosylcobalamin biosynthesis.</text>
</comment>
<proteinExistence type="inferred from homology"/>
<dbReference type="RefSeq" id="WP_186864966.1">
    <property type="nucleotide sequence ID" value="NZ_JACOPE010000001.1"/>
</dbReference>
<dbReference type="PIRSF" id="PIRSF036427">
    <property type="entry name" value="Precrrn-2_mtase"/>
    <property type="match status" value="1"/>
</dbReference>
<organism evidence="9 10">
    <name type="scientific">Ruminococcus hominis</name>
    <dbReference type="NCBI Taxonomy" id="2763065"/>
    <lineage>
        <taxon>Bacteria</taxon>
        <taxon>Bacillati</taxon>
        <taxon>Bacillota</taxon>
        <taxon>Clostridia</taxon>
        <taxon>Eubacteriales</taxon>
        <taxon>Oscillospiraceae</taxon>
        <taxon>Ruminococcus</taxon>
    </lineage>
</organism>
<dbReference type="InterPro" id="IPR035996">
    <property type="entry name" value="4pyrrol_Methylase_sf"/>
</dbReference>
<evidence type="ECO:0000256" key="2">
    <source>
        <dbReference type="ARBA" id="ARBA00005879"/>
    </source>
</evidence>
<dbReference type="PANTHER" id="PTHR43467:SF2">
    <property type="entry name" value="COBALT-PRECORRIN-2 C(20)-METHYLTRANSFERASE"/>
    <property type="match status" value="1"/>
</dbReference>
<dbReference type="PANTHER" id="PTHR43467">
    <property type="entry name" value="COBALT-PRECORRIN-2 C(20)-METHYLTRANSFERASE"/>
    <property type="match status" value="1"/>
</dbReference>
<evidence type="ECO:0000256" key="7">
    <source>
        <dbReference type="PIRNR" id="PIRNR036427"/>
    </source>
</evidence>
<dbReference type="InterPro" id="IPR006364">
    <property type="entry name" value="CobI/CbiL/CobIJ_dom"/>
</dbReference>
<dbReference type="CDD" id="cd11645">
    <property type="entry name" value="Precorrin_2_C20_MT"/>
    <property type="match status" value="1"/>
</dbReference>
<sequence length="249" mass="28172">MKGKFYGVGVGSGDPELLTIKALRVMKECEVIAIASSKEYIEKPIIINFDEQAEYEAALQDCVAYQIALEAIPELKEKELLLLPMPMIKDMQKLKLIHEADAIKVIENLKKGKSVAFITLGDPTVYSTVLYVHKHLQDKNYETHLIPGVPSFCSAAARLNIGLVENREELHILPASYEIEQELRLPGTKILMKTGKQLAKVKQLLKNENYQVEMVENCGMKNEKIYRTIDDIPETTGYYSLMIIKEAKE</sequence>
<gene>
    <name evidence="9" type="primary">cobI</name>
    <name evidence="9" type="ORF">H8S40_07645</name>
</gene>
<keyword evidence="4 9" id="KW-0489">Methyltransferase</keyword>
<evidence type="ECO:0000256" key="3">
    <source>
        <dbReference type="ARBA" id="ARBA00022573"/>
    </source>
</evidence>
<dbReference type="EMBL" id="JACOPE010000001">
    <property type="protein sequence ID" value="MBC5683440.1"/>
    <property type="molecule type" value="Genomic_DNA"/>
</dbReference>
<evidence type="ECO:0000256" key="5">
    <source>
        <dbReference type="ARBA" id="ARBA00022679"/>
    </source>
</evidence>
<dbReference type="EC" id="2.1.1.130" evidence="9"/>
<comment type="caution">
    <text evidence="9">The sequence shown here is derived from an EMBL/GenBank/DDBJ whole genome shotgun (WGS) entry which is preliminary data.</text>
</comment>
<dbReference type="GO" id="GO:0030788">
    <property type="term" value="F:precorrin-2 C20-methyltransferase activity"/>
    <property type="evidence" value="ECO:0007669"/>
    <property type="project" value="UniProtKB-EC"/>
</dbReference>
<dbReference type="Gene3D" id="3.40.1010.10">
    <property type="entry name" value="Cobalt-precorrin-4 Transmethylase, Domain 1"/>
    <property type="match status" value="1"/>
</dbReference>
<evidence type="ECO:0000313" key="10">
    <source>
        <dbReference type="Proteomes" id="UP000631576"/>
    </source>
</evidence>
<keyword evidence="5 9" id="KW-0808">Transferase</keyword>
<evidence type="ECO:0000256" key="4">
    <source>
        <dbReference type="ARBA" id="ARBA00022603"/>
    </source>
</evidence>
<dbReference type="InterPro" id="IPR014776">
    <property type="entry name" value="4pyrrole_Mease_sub2"/>
</dbReference>